<dbReference type="OrthoDB" id="64893at2759"/>
<name>A0A2V3INN7_9FLOR</name>
<evidence type="ECO:0000256" key="1">
    <source>
        <dbReference type="SAM" id="MobiDB-lite"/>
    </source>
</evidence>
<gene>
    <name evidence="3" type="ORF">BWQ96_06526</name>
</gene>
<reference evidence="3 4" key="1">
    <citation type="journal article" date="2018" name="Mol. Biol. Evol.">
        <title>Analysis of the draft genome of the red seaweed Gracilariopsis chorda provides insights into genome size evolution in Rhodophyta.</title>
        <authorList>
            <person name="Lee J."/>
            <person name="Yang E.C."/>
            <person name="Graf L."/>
            <person name="Yang J.H."/>
            <person name="Qiu H."/>
            <person name="Zel Zion U."/>
            <person name="Chan C.X."/>
            <person name="Stephens T.G."/>
            <person name="Weber A.P.M."/>
            <person name="Boo G.H."/>
            <person name="Boo S.M."/>
            <person name="Kim K.M."/>
            <person name="Shin Y."/>
            <person name="Jung M."/>
            <person name="Lee S.J."/>
            <person name="Yim H.S."/>
            <person name="Lee J.H."/>
            <person name="Bhattacharya D."/>
            <person name="Yoon H.S."/>
        </authorList>
    </citation>
    <scope>NUCLEOTIDE SEQUENCE [LARGE SCALE GENOMIC DNA]</scope>
    <source>
        <strain evidence="3 4">SKKU-2015</strain>
        <tissue evidence="3">Whole body</tissue>
    </source>
</reference>
<evidence type="ECO:0000313" key="3">
    <source>
        <dbReference type="EMBL" id="PXF43696.1"/>
    </source>
</evidence>
<dbReference type="Proteomes" id="UP000247409">
    <property type="component" value="Unassembled WGS sequence"/>
</dbReference>
<dbReference type="Pfam" id="PF03067">
    <property type="entry name" value="LPMO_10"/>
    <property type="match status" value="1"/>
</dbReference>
<sequence length="422" mass="46732">MCTPRQRGAYHSQKCGSNLQDPSNPVIDYCGHCLNGGTVAGVKKNLGKDGWSEYDPIANPSTLKRAGLCGDEKGKNDHMIGGKFMPYNKVPVVKRWKTGSVVDLQVEIDTNHNGYFEFYLCNLDACGVRDIAEKCFRNSCYRLNRVKVVQCESPSKNTHTKCGPVDAKYPSRFYVPCRKTGHVGVHLVGGDGTMLYQLPKGVKCNHCVLQWYWSSANSCAPRGFLDYFERYKNPFGTSCDSDGGGKGAHRQGMSGCGGQSVPEEFWSCADVSISEGGKSSATIPNGSEKKKKHGKVQKGKPSKKKRKPDKKKNPSQQPGGKKKPMKPSVSKHGSGDKRKEQPSKRRCFANLAHCNGRIPCCGREDVCVYKRSAKRFVCEIWWKLWSEVGNSGVDRALVQQKVEKESIQKNDATADMADDREL</sequence>
<feature type="compositionally biased region" description="Basic residues" evidence="1">
    <location>
        <begin position="289"/>
        <end position="310"/>
    </location>
</feature>
<dbReference type="EMBL" id="NBIV01000114">
    <property type="protein sequence ID" value="PXF43696.1"/>
    <property type="molecule type" value="Genomic_DNA"/>
</dbReference>
<dbReference type="AlphaFoldDB" id="A0A2V3INN7"/>
<feature type="region of interest" description="Disordered" evidence="1">
    <location>
        <begin position="275"/>
        <end position="343"/>
    </location>
</feature>
<feature type="compositionally biased region" description="Basic and acidic residues" evidence="1">
    <location>
        <begin position="333"/>
        <end position="343"/>
    </location>
</feature>
<feature type="domain" description="Chitin-binding type-4" evidence="2">
    <location>
        <begin position="2"/>
        <end position="271"/>
    </location>
</feature>
<dbReference type="InterPro" id="IPR004302">
    <property type="entry name" value="Cellulose/chitin-bd_N"/>
</dbReference>
<comment type="caution">
    <text evidence="3">The sequence shown here is derived from an EMBL/GenBank/DDBJ whole genome shotgun (WGS) entry which is preliminary data.</text>
</comment>
<proteinExistence type="predicted"/>
<evidence type="ECO:0000313" key="4">
    <source>
        <dbReference type="Proteomes" id="UP000247409"/>
    </source>
</evidence>
<keyword evidence="4" id="KW-1185">Reference proteome</keyword>
<protein>
    <recommendedName>
        <fullName evidence="2">Chitin-binding type-4 domain-containing protein</fullName>
    </recommendedName>
</protein>
<accession>A0A2V3INN7</accession>
<evidence type="ECO:0000259" key="2">
    <source>
        <dbReference type="Pfam" id="PF03067"/>
    </source>
</evidence>
<organism evidence="3 4">
    <name type="scientific">Gracilariopsis chorda</name>
    <dbReference type="NCBI Taxonomy" id="448386"/>
    <lineage>
        <taxon>Eukaryota</taxon>
        <taxon>Rhodophyta</taxon>
        <taxon>Florideophyceae</taxon>
        <taxon>Rhodymeniophycidae</taxon>
        <taxon>Gracilariales</taxon>
        <taxon>Gracilariaceae</taxon>
        <taxon>Gracilariopsis</taxon>
    </lineage>
</organism>